<name>A0A6A5VQF6_9PLEO</name>
<reference evidence="1" key="1">
    <citation type="journal article" date="2020" name="Stud. Mycol.">
        <title>101 Dothideomycetes genomes: a test case for predicting lifestyles and emergence of pathogens.</title>
        <authorList>
            <person name="Haridas S."/>
            <person name="Albert R."/>
            <person name="Binder M."/>
            <person name="Bloem J."/>
            <person name="Labutti K."/>
            <person name="Salamov A."/>
            <person name="Andreopoulos B."/>
            <person name="Baker S."/>
            <person name="Barry K."/>
            <person name="Bills G."/>
            <person name="Bluhm B."/>
            <person name="Cannon C."/>
            <person name="Castanera R."/>
            <person name="Culley D."/>
            <person name="Daum C."/>
            <person name="Ezra D."/>
            <person name="Gonzalez J."/>
            <person name="Henrissat B."/>
            <person name="Kuo A."/>
            <person name="Liang C."/>
            <person name="Lipzen A."/>
            <person name="Lutzoni F."/>
            <person name="Magnuson J."/>
            <person name="Mondo S."/>
            <person name="Nolan M."/>
            <person name="Ohm R."/>
            <person name="Pangilinan J."/>
            <person name="Park H.-J."/>
            <person name="Ramirez L."/>
            <person name="Alfaro M."/>
            <person name="Sun H."/>
            <person name="Tritt A."/>
            <person name="Yoshinaga Y."/>
            <person name="Zwiers L.-H."/>
            <person name="Turgeon B."/>
            <person name="Goodwin S."/>
            <person name="Spatafora J."/>
            <person name="Crous P."/>
            <person name="Grigoriev I."/>
        </authorList>
    </citation>
    <scope>NUCLEOTIDE SEQUENCE</scope>
    <source>
        <strain evidence="1">CBS 107.79</strain>
    </source>
</reference>
<organism evidence="1 2">
    <name type="scientific">Bimuria novae-zelandiae CBS 107.79</name>
    <dbReference type="NCBI Taxonomy" id="1447943"/>
    <lineage>
        <taxon>Eukaryota</taxon>
        <taxon>Fungi</taxon>
        <taxon>Dikarya</taxon>
        <taxon>Ascomycota</taxon>
        <taxon>Pezizomycotina</taxon>
        <taxon>Dothideomycetes</taxon>
        <taxon>Pleosporomycetidae</taxon>
        <taxon>Pleosporales</taxon>
        <taxon>Massarineae</taxon>
        <taxon>Didymosphaeriaceae</taxon>
        <taxon>Bimuria</taxon>
    </lineage>
</organism>
<feature type="non-terminal residue" evidence="1">
    <location>
        <position position="1"/>
    </location>
</feature>
<protein>
    <submittedName>
        <fullName evidence="1">Uncharacterized protein</fullName>
    </submittedName>
</protein>
<dbReference type="AlphaFoldDB" id="A0A6A5VQF6"/>
<keyword evidence="2" id="KW-1185">Reference proteome</keyword>
<dbReference type="EMBL" id="ML976657">
    <property type="protein sequence ID" value="KAF1979461.1"/>
    <property type="molecule type" value="Genomic_DNA"/>
</dbReference>
<dbReference type="OrthoDB" id="3945418at2759"/>
<evidence type="ECO:0000313" key="2">
    <source>
        <dbReference type="Proteomes" id="UP000800036"/>
    </source>
</evidence>
<accession>A0A6A5VQF6</accession>
<dbReference type="Proteomes" id="UP000800036">
    <property type="component" value="Unassembled WGS sequence"/>
</dbReference>
<proteinExistence type="predicted"/>
<gene>
    <name evidence="1" type="ORF">BU23DRAFT_446029</name>
</gene>
<evidence type="ECO:0000313" key="1">
    <source>
        <dbReference type="EMBL" id="KAF1979461.1"/>
    </source>
</evidence>
<sequence length="59" mass="7267">YLVSYAIYNIYFHFLSKYPGPQRWAATRLSYIFFLWSRWLHTDVHDLHTQYGDSAHRTR</sequence>